<dbReference type="RefSeq" id="WP_083422499.1">
    <property type="nucleotide sequence ID" value="NZ_JADTFC010000124.1"/>
</dbReference>
<dbReference type="Proteomes" id="UP000608450">
    <property type="component" value="Unassembled WGS sequence"/>
</dbReference>
<gene>
    <name evidence="2" type="ORF">I5I61_29315</name>
</gene>
<comment type="caution">
    <text evidence="2">The sequence shown here is derived from an EMBL/GenBank/DDBJ whole genome shotgun (WGS) entry which is preliminary data.</text>
</comment>
<dbReference type="EMBL" id="JADTFC010000124">
    <property type="protein sequence ID" value="MBG6291575.1"/>
    <property type="molecule type" value="Genomic_DNA"/>
</dbReference>
<feature type="transmembrane region" description="Helical" evidence="1">
    <location>
        <begin position="72"/>
        <end position="93"/>
    </location>
</feature>
<evidence type="ECO:0008006" key="4">
    <source>
        <dbReference type="Google" id="ProtNLM"/>
    </source>
</evidence>
<evidence type="ECO:0000313" key="2">
    <source>
        <dbReference type="EMBL" id="MBG6291575.1"/>
    </source>
</evidence>
<keyword evidence="1" id="KW-0812">Transmembrane</keyword>
<feature type="transmembrane region" description="Helical" evidence="1">
    <location>
        <begin position="41"/>
        <end position="60"/>
    </location>
</feature>
<keyword evidence="1" id="KW-0472">Membrane</keyword>
<proteinExistence type="predicted"/>
<feature type="transmembrane region" description="Helical" evidence="1">
    <location>
        <begin position="105"/>
        <end position="127"/>
    </location>
</feature>
<protein>
    <recommendedName>
        <fullName evidence="4">DUF4175 domain-containing protein</fullName>
    </recommendedName>
</protein>
<keyword evidence="3" id="KW-1185">Reference proteome</keyword>
<evidence type="ECO:0000313" key="3">
    <source>
        <dbReference type="Proteomes" id="UP000608450"/>
    </source>
</evidence>
<organism evidence="2 3">
    <name type="scientific">Pseudomonas nitroreducens</name>
    <dbReference type="NCBI Taxonomy" id="46680"/>
    <lineage>
        <taxon>Bacteria</taxon>
        <taxon>Pseudomonadati</taxon>
        <taxon>Pseudomonadota</taxon>
        <taxon>Gammaproteobacteria</taxon>
        <taxon>Pseudomonadales</taxon>
        <taxon>Pseudomonadaceae</taxon>
        <taxon>Pseudomonas</taxon>
    </lineage>
</organism>
<sequence>MSDSRDDGVLALVVIGAVVGAIAWVVWSFSEALGLDMATGGRVFGALVLAAGFLAIAWWTSGFGLLGFRGSWPIGLGLVWMAFWPALTVWGALTPAFMGVEPEVAWWAAWYTKGGVLVLLVGGGWWLNSYLEDRY</sequence>
<accession>A0ABS0KW60</accession>
<evidence type="ECO:0000256" key="1">
    <source>
        <dbReference type="SAM" id="Phobius"/>
    </source>
</evidence>
<name>A0ABS0KW60_PSENT</name>
<keyword evidence="1" id="KW-1133">Transmembrane helix</keyword>
<reference evidence="2 3" key="1">
    <citation type="submission" date="2020-11" db="EMBL/GenBank/DDBJ databases">
        <title>Enhanced detection system for hospital associated transmission using whole genome sequencing surveillance.</title>
        <authorList>
            <person name="Harrison L.H."/>
            <person name="Van Tyne D."/>
            <person name="Marsh J.W."/>
            <person name="Griffith M.P."/>
            <person name="Snyder D.J."/>
            <person name="Cooper V.S."/>
            <person name="Mustapha M."/>
        </authorList>
    </citation>
    <scope>NUCLEOTIDE SEQUENCE [LARGE SCALE GENOMIC DNA]</scope>
    <source>
        <strain evidence="2 3">PSA00705</strain>
    </source>
</reference>
<feature type="transmembrane region" description="Helical" evidence="1">
    <location>
        <begin position="9"/>
        <end position="29"/>
    </location>
</feature>